<dbReference type="SMART" id="SM00560">
    <property type="entry name" value="LamGL"/>
    <property type="match status" value="1"/>
</dbReference>
<proteinExistence type="predicted"/>
<keyword evidence="6" id="KW-1185">Reference proteome</keyword>
<dbReference type="PANTHER" id="PTHR42535">
    <property type="entry name" value="OOKINETE PROTEIN, PUTATIVE-RELATED"/>
    <property type="match status" value="1"/>
</dbReference>
<keyword evidence="2" id="KW-1015">Disulfide bond</keyword>
<dbReference type="InterPro" id="IPR006558">
    <property type="entry name" value="LamG-like"/>
</dbReference>
<sequence precursor="true">MFNKFFKRALCTFTSLAVCGTIIVSSQIPVSARGSLIARWSFDSSLSVLADSSGNGYNLSANTTVPVVNDAIKKTAFKGPNSPYVLSVENTSSEFTTGTFSITAWVKFEQDPANNQWGQAKILDYCCIGSDIYEGYSLYLSKGGYLAYSTSDSKGTKWTTIKAPNPMSAYDWHHVAVTYGSSSIKLYVDGVMVNSMTYKDGYKKPAGKLHIGSQLRKNGEVYCPYTGLLDEVSYYHEMLTDNEIKRDYEAYKTRCVVSDDSTIATVPYSGGYYAYSMIKTNTARLYNYGVLEMVTTTRKACPESRLVVSSLNYAEILDAAGNVIYKSARKSYVVSTSGMSERTDTYYENVPADIVSKAVYVRAY</sequence>
<dbReference type="OrthoDB" id="851894at2"/>
<organism evidence="5 6">
    <name type="scientific">Pseudobacteroides cellulosolvens ATCC 35603 = DSM 2933</name>
    <dbReference type="NCBI Taxonomy" id="398512"/>
    <lineage>
        <taxon>Bacteria</taxon>
        <taxon>Bacillati</taxon>
        <taxon>Bacillota</taxon>
        <taxon>Clostridia</taxon>
        <taxon>Eubacteriales</taxon>
        <taxon>Oscillospiraceae</taxon>
        <taxon>Pseudobacteroides</taxon>
    </lineage>
</organism>
<evidence type="ECO:0000256" key="2">
    <source>
        <dbReference type="ARBA" id="ARBA00023157"/>
    </source>
</evidence>
<protein>
    <submittedName>
        <fullName evidence="5">LamG domain protein jellyroll fold domain protein</fullName>
    </submittedName>
</protein>
<reference evidence="6" key="1">
    <citation type="submission" date="2015-07" db="EMBL/GenBank/DDBJ databases">
        <title>Near-Complete Genome Sequence of the Cellulolytic Bacterium Bacteroides (Pseudobacteroides) cellulosolvens ATCC 35603.</title>
        <authorList>
            <person name="Dassa B."/>
            <person name="Utturkar S.M."/>
            <person name="Klingeman D.M."/>
            <person name="Hurt R.A."/>
            <person name="Keller M."/>
            <person name="Xu J."/>
            <person name="Reddy Y.H.K."/>
            <person name="Borovok I."/>
            <person name="Grinberg I.R."/>
            <person name="Lamed R."/>
            <person name="Zhivin O."/>
            <person name="Bayer E.A."/>
            <person name="Brown S.D."/>
        </authorList>
    </citation>
    <scope>NUCLEOTIDE SEQUENCE [LARGE SCALE GENOMIC DNA]</scope>
    <source>
        <strain evidence="6">DSM 2933</strain>
    </source>
</reference>
<feature type="signal peptide" evidence="3">
    <location>
        <begin position="1"/>
        <end position="17"/>
    </location>
</feature>
<dbReference type="Proteomes" id="UP000036923">
    <property type="component" value="Unassembled WGS sequence"/>
</dbReference>
<keyword evidence="1 3" id="KW-0732">Signal</keyword>
<dbReference type="Gene3D" id="2.60.120.200">
    <property type="match status" value="1"/>
</dbReference>
<name>A0A0L6JPH5_9FIRM</name>
<dbReference type="RefSeq" id="WP_036945146.1">
    <property type="nucleotide sequence ID" value="NZ_JQKC01000044.1"/>
</dbReference>
<dbReference type="AlphaFoldDB" id="A0A0L6JPH5"/>
<evidence type="ECO:0000256" key="3">
    <source>
        <dbReference type="SAM" id="SignalP"/>
    </source>
</evidence>
<dbReference type="Pfam" id="PF13385">
    <property type="entry name" value="Laminin_G_3"/>
    <property type="match status" value="1"/>
</dbReference>
<dbReference type="InterPro" id="IPR013320">
    <property type="entry name" value="ConA-like_dom_sf"/>
</dbReference>
<dbReference type="PROSITE" id="PS50007">
    <property type="entry name" value="PIPLC_X_DOMAIN"/>
    <property type="match status" value="1"/>
</dbReference>
<gene>
    <name evidence="5" type="ORF">Bccel_2886</name>
</gene>
<evidence type="ECO:0000313" key="5">
    <source>
        <dbReference type="EMBL" id="KNY27615.1"/>
    </source>
</evidence>
<evidence type="ECO:0000256" key="1">
    <source>
        <dbReference type="ARBA" id="ARBA00022729"/>
    </source>
</evidence>
<dbReference type="PANTHER" id="PTHR42535:SF2">
    <property type="entry name" value="CHROMOSOME UNDETERMINED SCAFFOLD_146, WHOLE GENOME SHOTGUN SEQUENCE"/>
    <property type="match status" value="1"/>
</dbReference>
<feature type="domain" description="LamG-like jellyroll fold" evidence="4">
    <location>
        <begin position="98"/>
        <end position="242"/>
    </location>
</feature>
<feature type="chain" id="PRO_5039211546" evidence="3">
    <location>
        <begin position="18"/>
        <end position="364"/>
    </location>
</feature>
<evidence type="ECO:0000259" key="4">
    <source>
        <dbReference type="SMART" id="SM00560"/>
    </source>
</evidence>
<accession>A0A0L6JPH5</accession>
<dbReference type="STRING" id="398512.Bccel_2886"/>
<evidence type="ECO:0000313" key="6">
    <source>
        <dbReference type="Proteomes" id="UP000036923"/>
    </source>
</evidence>
<comment type="caution">
    <text evidence="5">The sequence shown here is derived from an EMBL/GenBank/DDBJ whole genome shotgun (WGS) entry which is preliminary data.</text>
</comment>
<dbReference type="SUPFAM" id="SSF49899">
    <property type="entry name" value="Concanavalin A-like lectins/glucanases"/>
    <property type="match status" value="1"/>
</dbReference>
<dbReference type="EMBL" id="LGTC01000001">
    <property type="protein sequence ID" value="KNY27615.1"/>
    <property type="molecule type" value="Genomic_DNA"/>
</dbReference>